<keyword evidence="1" id="KW-1133">Transmembrane helix</keyword>
<dbReference type="AlphaFoldDB" id="A0A0A8YXV8"/>
<evidence type="ECO:0000256" key="1">
    <source>
        <dbReference type="SAM" id="Phobius"/>
    </source>
</evidence>
<reference evidence="2" key="1">
    <citation type="submission" date="2014-09" db="EMBL/GenBank/DDBJ databases">
        <authorList>
            <person name="Magalhaes I.L.F."/>
            <person name="Oliveira U."/>
            <person name="Santos F.R."/>
            <person name="Vidigal T.H.D.A."/>
            <person name="Brescovit A.D."/>
            <person name="Santos A.J."/>
        </authorList>
    </citation>
    <scope>NUCLEOTIDE SEQUENCE</scope>
    <source>
        <tissue evidence="2">Shoot tissue taken approximately 20 cm above the soil surface</tissue>
    </source>
</reference>
<name>A0A0A8YXV8_ARUDO</name>
<accession>A0A0A8YXV8</accession>
<keyword evidence="1" id="KW-0812">Transmembrane</keyword>
<organism evidence="2">
    <name type="scientific">Arundo donax</name>
    <name type="common">Giant reed</name>
    <name type="synonym">Donax arundinaceus</name>
    <dbReference type="NCBI Taxonomy" id="35708"/>
    <lineage>
        <taxon>Eukaryota</taxon>
        <taxon>Viridiplantae</taxon>
        <taxon>Streptophyta</taxon>
        <taxon>Embryophyta</taxon>
        <taxon>Tracheophyta</taxon>
        <taxon>Spermatophyta</taxon>
        <taxon>Magnoliopsida</taxon>
        <taxon>Liliopsida</taxon>
        <taxon>Poales</taxon>
        <taxon>Poaceae</taxon>
        <taxon>PACMAD clade</taxon>
        <taxon>Arundinoideae</taxon>
        <taxon>Arundineae</taxon>
        <taxon>Arundo</taxon>
    </lineage>
</organism>
<protein>
    <submittedName>
        <fullName evidence="2">Uncharacterized protein</fullName>
    </submittedName>
</protein>
<evidence type="ECO:0000313" key="2">
    <source>
        <dbReference type="EMBL" id="JAD31974.1"/>
    </source>
</evidence>
<sequence>MVHFYALSRFISIFNSRICLYFLIVITSAMLQIYPCRLSLS</sequence>
<dbReference type="EMBL" id="GBRH01265921">
    <property type="protein sequence ID" value="JAD31974.1"/>
    <property type="molecule type" value="Transcribed_RNA"/>
</dbReference>
<feature type="transmembrane region" description="Helical" evidence="1">
    <location>
        <begin position="18"/>
        <end position="35"/>
    </location>
</feature>
<reference evidence="2" key="2">
    <citation type="journal article" date="2015" name="Data Brief">
        <title>Shoot transcriptome of the giant reed, Arundo donax.</title>
        <authorList>
            <person name="Barrero R.A."/>
            <person name="Guerrero F.D."/>
            <person name="Moolhuijzen P."/>
            <person name="Goolsby J.A."/>
            <person name="Tidwell J."/>
            <person name="Bellgard S.E."/>
            <person name="Bellgard M.I."/>
        </authorList>
    </citation>
    <scope>NUCLEOTIDE SEQUENCE</scope>
    <source>
        <tissue evidence="2">Shoot tissue taken approximately 20 cm above the soil surface</tissue>
    </source>
</reference>
<keyword evidence="1" id="KW-0472">Membrane</keyword>
<proteinExistence type="predicted"/>